<dbReference type="Pfam" id="PF00013">
    <property type="entry name" value="KH_1"/>
    <property type="match status" value="5"/>
</dbReference>
<evidence type="ECO:0000256" key="2">
    <source>
        <dbReference type="PROSITE-ProRule" id="PRU00117"/>
    </source>
</evidence>
<evidence type="ECO:0000313" key="5">
    <source>
        <dbReference type="Proteomes" id="UP001237642"/>
    </source>
</evidence>
<name>A0AAD8JH59_9APIA</name>
<keyword evidence="2" id="KW-0694">RNA-binding</keyword>
<evidence type="ECO:0000259" key="3">
    <source>
        <dbReference type="SMART" id="SM00322"/>
    </source>
</evidence>
<dbReference type="EMBL" id="JAUIZM010000001">
    <property type="protein sequence ID" value="KAK1404169.1"/>
    <property type="molecule type" value="Genomic_DNA"/>
</dbReference>
<keyword evidence="5" id="KW-1185">Reference proteome</keyword>
<sequence>MQEPHHTPHPPTTNPATIRLLCHTNTAGGVIGHAGHFVKHLVCITGAQIKLLKPTKKCSERVISVTGSSKIDRSIVLGGEKWNMSQLQEGLIRVFERVLELEGSEREIVGCRLLAWPGQVAGVIGVGGSVIKKIEKRFGTRIGVFSTSRLPGCALAGDELIQIMGKAVAVKQTLLAVAGRLQETKPRGIVPNHMSSVEEGRVSMSREYDPSKKVTFRLLCSHKVAGGLIGVGGGLVKSLEVEIGASIRISKPVDTHTERIVTITAWECPESFSFAQNAVMRILSRYVEVDKEEEPGSSLVTERNMTAQLIVDSNQVSCLIDAKGMISSDISTTTGVEMQLSWSSIVADDAAKSDYILQITGLYENVRDALLQITSRLRNLFFPAIVSNAAEPVHNCCSVDSDFTSSNREKAGSDDQIDFSRTDHDMSLIQEMDRLGLFDESVKGYETKDPSDTSGGFGTTEVSLETGSIEVFEVPEQVLSCVYGESGNNLARMKQISGASIVIEDACAGKSYRNIIISGTLHSIMVASSLLQAFMLPEL</sequence>
<protein>
    <recommendedName>
        <fullName evidence="3">K Homology domain-containing protein</fullName>
    </recommendedName>
</protein>
<feature type="domain" description="K Homology" evidence="3">
    <location>
        <begin position="14"/>
        <end position="96"/>
    </location>
</feature>
<dbReference type="PROSITE" id="PS50084">
    <property type="entry name" value="KH_TYPE_1"/>
    <property type="match status" value="5"/>
</dbReference>
<dbReference type="PANTHER" id="PTHR10288">
    <property type="entry name" value="KH DOMAIN CONTAINING RNA BINDING PROTEIN"/>
    <property type="match status" value="1"/>
</dbReference>
<dbReference type="InterPro" id="IPR004087">
    <property type="entry name" value="KH_dom"/>
</dbReference>
<comment type="caution">
    <text evidence="4">The sequence shown here is derived from an EMBL/GenBank/DDBJ whole genome shotgun (WGS) entry which is preliminary data.</text>
</comment>
<proteinExistence type="predicted"/>
<dbReference type="InterPro" id="IPR036612">
    <property type="entry name" value="KH_dom_type_1_sf"/>
</dbReference>
<organism evidence="4 5">
    <name type="scientific">Heracleum sosnowskyi</name>
    <dbReference type="NCBI Taxonomy" id="360622"/>
    <lineage>
        <taxon>Eukaryota</taxon>
        <taxon>Viridiplantae</taxon>
        <taxon>Streptophyta</taxon>
        <taxon>Embryophyta</taxon>
        <taxon>Tracheophyta</taxon>
        <taxon>Spermatophyta</taxon>
        <taxon>Magnoliopsida</taxon>
        <taxon>eudicotyledons</taxon>
        <taxon>Gunneridae</taxon>
        <taxon>Pentapetalae</taxon>
        <taxon>asterids</taxon>
        <taxon>campanulids</taxon>
        <taxon>Apiales</taxon>
        <taxon>Apiaceae</taxon>
        <taxon>Apioideae</taxon>
        <taxon>apioid superclade</taxon>
        <taxon>Tordylieae</taxon>
        <taxon>Tordyliinae</taxon>
        <taxon>Heracleum</taxon>
    </lineage>
</organism>
<keyword evidence="1" id="KW-0677">Repeat</keyword>
<dbReference type="SMART" id="SM00322">
    <property type="entry name" value="KH"/>
    <property type="match status" value="5"/>
</dbReference>
<dbReference type="AlphaFoldDB" id="A0AAD8JH59"/>
<evidence type="ECO:0000313" key="4">
    <source>
        <dbReference type="EMBL" id="KAK1404169.1"/>
    </source>
</evidence>
<dbReference type="SUPFAM" id="SSF54791">
    <property type="entry name" value="Eukaryotic type KH-domain (KH-domain type I)"/>
    <property type="match status" value="5"/>
</dbReference>
<feature type="domain" description="K Homology" evidence="3">
    <location>
        <begin position="303"/>
        <end position="378"/>
    </location>
</feature>
<dbReference type="GO" id="GO:0003723">
    <property type="term" value="F:RNA binding"/>
    <property type="evidence" value="ECO:0007669"/>
    <property type="project" value="UniProtKB-UniRule"/>
</dbReference>
<dbReference type="InterPro" id="IPR004088">
    <property type="entry name" value="KH_dom_type_1"/>
</dbReference>
<reference evidence="4" key="2">
    <citation type="submission" date="2023-05" db="EMBL/GenBank/DDBJ databases">
        <authorList>
            <person name="Schelkunov M.I."/>
        </authorList>
    </citation>
    <scope>NUCLEOTIDE SEQUENCE</scope>
    <source>
        <strain evidence="4">Hsosn_3</strain>
        <tissue evidence="4">Leaf</tissue>
    </source>
</reference>
<evidence type="ECO:0000256" key="1">
    <source>
        <dbReference type="ARBA" id="ARBA00022737"/>
    </source>
</evidence>
<dbReference type="Proteomes" id="UP001237642">
    <property type="component" value="Unassembled WGS sequence"/>
</dbReference>
<gene>
    <name evidence="4" type="ORF">POM88_003774</name>
</gene>
<reference evidence="4" key="1">
    <citation type="submission" date="2023-02" db="EMBL/GenBank/DDBJ databases">
        <title>Genome of toxic invasive species Heracleum sosnowskyi carries increased number of genes despite the absence of recent whole-genome duplications.</title>
        <authorList>
            <person name="Schelkunov M."/>
            <person name="Shtratnikova V."/>
            <person name="Makarenko M."/>
            <person name="Klepikova A."/>
            <person name="Omelchenko D."/>
            <person name="Novikova G."/>
            <person name="Obukhova E."/>
            <person name="Bogdanov V."/>
            <person name="Penin A."/>
            <person name="Logacheva M."/>
        </authorList>
    </citation>
    <scope>NUCLEOTIDE SEQUENCE</scope>
    <source>
        <strain evidence="4">Hsosn_3</strain>
        <tissue evidence="4">Leaf</tissue>
    </source>
</reference>
<dbReference type="Gene3D" id="3.30.1370.10">
    <property type="entry name" value="K Homology domain, type 1"/>
    <property type="match status" value="5"/>
</dbReference>
<feature type="domain" description="K Homology" evidence="3">
    <location>
        <begin position="466"/>
        <end position="536"/>
    </location>
</feature>
<feature type="domain" description="K Homology" evidence="3">
    <location>
        <begin position="212"/>
        <end position="284"/>
    </location>
</feature>
<feature type="domain" description="K Homology" evidence="3">
    <location>
        <begin position="103"/>
        <end position="182"/>
    </location>
</feature>
<accession>A0AAD8JH59</accession>